<dbReference type="GeneID" id="92071948"/>
<feature type="compositionally biased region" description="Basic and acidic residues" evidence="1">
    <location>
        <begin position="56"/>
        <end position="72"/>
    </location>
</feature>
<protein>
    <recommendedName>
        <fullName evidence="4">Protein kinase domain-containing protein</fullName>
    </recommendedName>
</protein>
<feature type="compositionally biased region" description="Acidic residues" evidence="1">
    <location>
        <begin position="109"/>
        <end position="124"/>
    </location>
</feature>
<evidence type="ECO:0000313" key="2">
    <source>
        <dbReference type="EMBL" id="KAK7961839.1"/>
    </source>
</evidence>
<dbReference type="InterPro" id="IPR011009">
    <property type="entry name" value="Kinase-like_dom_sf"/>
</dbReference>
<feature type="region of interest" description="Disordered" evidence="1">
    <location>
        <begin position="268"/>
        <end position="294"/>
    </location>
</feature>
<comment type="caution">
    <text evidence="2">The sequence shown here is derived from an EMBL/GenBank/DDBJ whole genome shotgun (WGS) entry which is preliminary data.</text>
</comment>
<evidence type="ECO:0000313" key="3">
    <source>
        <dbReference type="Proteomes" id="UP001391051"/>
    </source>
</evidence>
<accession>A0ABR1QPG8</accession>
<keyword evidence="3" id="KW-1185">Reference proteome</keyword>
<feature type="region of interest" description="Disordered" evidence="1">
    <location>
        <begin position="161"/>
        <end position="182"/>
    </location>
</feature>
<feature type="region of interest" description="Disordered" evidence="1">
    <location>
        <begin position="576"/>
        <end position="626"/>
    </location>
</feature>
<dbReference type="Proteomes" id="UP001391051">
    <property type="component" value="Unassembled WGS sequence"/>
</dbReference>
<dbReference type="RefSeq" id="XP_066703950.1">
    <property type="nucleotide sequence ID" value="XM_066838886.1"/>
</dbReference>
<sequence length="626" mass="69261">MGPRREALRRRLPPRRGRLAQRVRRPVPRQREAVPQQAARGRRPGLRRPAPARAQGLDEPRGGRGEVQDRVCQRPAEYPAAGSVKGAAVVARRGLGTHGDDGCDAGQSGDEETEDGDDYEDEDWMPGQEGKGGDVKMRGGGGDDDGEEKPWWHDIMAEGEDEEEDAAMSEEEQAAAEAAERESRDLEVLLPAHGECFAKLVFWQKLQDDPVPVYSLYFEHSNGGTLAGLRDAYRAARRRVPEHFIWHVAAQLGEALVQLYNESVPDDDSAFPFASDSEAEEEPAGGGGGEGGRQRHTVYHRDLFAANVAIHYRSPKGGPKPRGERTNAFPEIRLGGFGRAFIEGDPVRHVRPRAWDHAEDAEDAPYPQEWEDVAALGTILRELATTHIIAPHAEASDNHVDRIRVACANSVEYGRSSARYDAQARPYSKDLIKVLEAFEWAGMTEHPELRLRDARADGTFGYQDLPPMRWVADTLLPMARSIVQFQDRFMSWGASSSKEDPEELTYRNLDVSWTKPGRLMPFVCGDFGASAHGVAVLKRVQALLGRWDGVRGKPYEFVEVNFPSPKVSLVLSARRKGDPEREKLAPHLEAALREPTVAVAAPTSGSCSSPDSEGDRSGRLKRARHH</sequence>
<proteinExistence type="predicted"/>
<evidence type="ECO:0000256" key="1">
    <source>
        <dbReference type="SAM" id="MobiDB-lite"/>
    </source>
</evidence>
<feature type="region of interest" description="Disordered" evidence="1">
    <location>
        <begin position="1"/>
        <end position="149"/>
    </location>
</feature>
<feature type="compositionally biased region" description="Basic and acidic residues" evidence="1">
    <location>
        <begin position="576"/>
        <end position="592"/>
    </location>
</feature>
<name>A0ABR1QPG8_9PEZI</name>
<feature type="compositionally biased region" description="Basic residues" evidence="1">
    <location>
        <begin position="7"/>
        <end position="28"/>
    </location>
</feature>
<organism evidence="2 3">
    <name type="scientific">Apiospora aurea</name>
    <dbReference type="NCBI Taxonomy" id="335848"/>
    <lineage>
        <taxon>Eukaryota</taxon>
        <taxon>Fungi</taxon>
        <taxon>Dikarya</taxon>
        <taxon>Ascomycota</taxon>
        <taxon>Pezizomycotina</taxon>
        <taxon>Sordariomycetes</taxon>
        <taxon>Xylariomycetidae</taxon>
        <taxon>Amphisphaeriales</taxon>
        <taxon>Apiosporaceae</taxon>
        <taxon>Apiospora</taxon>
    </lineage>
</organism>
<dbReference type="SUPFAM" id="SSF56112">
    <property type="entry name" value="Protein kinase-like (PK-like)"/>
    <property type="match status" value="1"/>
</dbReference>
<feature type="compositionally biased region" description="Low complexity" evidence="1">
    <location>
        <begin position="80"/>
        <end position="94"/>
    </location>
</feature>
<dbReference type="EMBL" id="JAQQWE010000002">
    <property type="protein sequence ID" value="KAK7961839.1"/>
    <property type="molecule type" value="Genomic_DNA"/>
</dbReference>
<feature type="compositionally biased region" description="Acidic residues" evidence="1">
    <location>
        <begin position="161"/>
        <end position="174"/>
    </location>
</feature>
<evidence type="ECO:0008006" key="4">
    <source>
        <dbReference type="Google" id="ProtNLM"/>
    </source>
</evidence>
<reference evidence="2 3" key="1">
    <citation type="submission" date="2023-01" db="EMBL/GenBank/DDBJ databases">
        <title>Analysis of 21 Apiospora genomes using comparative genomics revels a genus with tremendous synthesis potential of carbohydrate active enzymes and secondary metabolites.</title>
        <authorList>
            <person name="Sorensen T."/>
        </authorList>
    </citation>
    <scope>NUCLEOTIDE SEQUENCE [LARGE SCALE GENOMIC DNA]</scope>
    <source>
        <strain evidence="2 3">CBS 24483</strain>
    </source>
</reference>
<gene>
    <name evidence="2" type="ORF">PG986_002664</name>
</gene>